<reference evidence="10" key="1">
    <citation type="journal article" date="2022" name="IScience">
        <title>Evolution of zygomycete secretomes and the origins of terrestrial fungal ecologies.</title>
        <authorList>
            <person name="Chang Y."/>
            <person name="Wang Y."/>
            <person name="Mondo S."/>
            <person name="Ahrendt S."/>
            <person name="Andreopoulos W."/>
            <person name="Barry K."/>
            <person name="Beard J."/>
            <person name="Benny G.L."/>
            <person name="Blankenship S."/>
            <person name="Bonito G."/>
            <person name="Cuomo C."/>
            <person name="Desiro A."/>
            <person name="Gervers K.A."/>
            <person name="Hundley H."/>
            <person name="Kuo A."/>
            <person name="LaButti K."/>
            <person name="Lang B.F."/>
            <person name="Lipzen A."/>
            <person name="O'Donnell K."/>
            <person name="Pangilinan J."/>
            <person name="Reynolds N."/>
            <person name="Sandor L."/>
            <person name="Smith M.E."/>
            <person name="Tsang A."/>
            <person name="Grigoriev I.V."/>
            <person name="Stajich J.E."/>
            <person name="Spatafora J.W."/>
        </authorList>
    </citation>
    <scope>NUCLEOTIDE SEQUENCE</scope>
    <source>
        <strain evidence="10">RSA 2281</strain>
    </source>
</reference>
<dbReference type="GO" id="GO:0005634">
    <property type="term" value="C:nucleus"/>
    <property type="evidence" value="ECO:0007669"/>
    <property type="project" value="UniProtKB-SubCell"/>
</dbReference>
<keyword evidence="6" id="KW-0067">ATP-binding</keyword>
<dbReference type="Gene3D" id="1.20.272.10">
    <property type="match status" value="1"/>
</dbReference>
<dbReference type="SUPFAM" id="SSF52540">
    <property type="entry name" value="P-loop containing nucleoside triphosphate hydrolases"/>
    <property type="match status" value="1"/>
</dbReference>
<dbReference type="Pfam" id="PF08519">
    <property type="entry name" value="RFC1"/>
    <property type="match status" value="1"/>
</dbReference>
<dbReference type="Gene3D" id="3.40.50.10190">
    <property type="entry name" value="BRCT domain"/>
    <property type="match status" value="1"/>
</dbReference>
<evidence type="ECO:0000259" key="9">
    <source>
        <dbReference type="PROSITE" id="PS50172"/>
    </source>
</evidence>
<evidence type="ECO:0000256" key="7">
    <source>
        <dbReference type="ARBA" id="ARBA00023242"/>
    </source>
</evidence>
<dbReference type="Pfam" id="PF00004">
    <property type="entry name" value="AAA"/>
    <property type="match status" value="1"/>
</dbReference>
<feature type="region of interest" description="Disordered" evidence="8">
    <location>
        <begin position="657"/>
        <end position="718"/>
    </location>
</feature>
<protein>
    <recommendedName>
        <fullName evidence="3">Replication factor C subunit 1</fullName>
    </recommendedName>
</protein>
<dbReference type="PIRSF" id="PIRSF036578">
    <property type="entry name" value="RFC1"/>
    <property type="match status" value="1"/>
</dbReference>
<keyword evidence="5" id="KW-0547">Nucleotide-binding</keyword>
<comment type="caution">
    <text evidence="10">The sequence shown here is derived from an EMBL/GenBank/DDBJ whole genome shotgun (WGS) entry which is preliminary data.</text>
</comment>
<dbReference type="InterPro" id="IPR027417">
    <property type="entry name" value="P-loop_NTPase"/>
</dbReference>
<gene>
    <name evidence="10" type="ORF">BDA99DRAFT_435206</name>
</gene>
<evidence type="ECO:0000313" key="11">
    <source>
        <dbReference type="Proteomes" id="UP001209540"/>
    </source>
</evidence>
<feature type="region of interest" description="Disordered" evidence="8">
    <location>
        <begin position="102"/>
        <end position="148"/>
    </location>
</feature>
<evidence type="ECO:0000256" key="4">
    <source>
        <dbReference type="ARBA" id="ARBA00022705"/>
    </source>
</evidence>
<comment type="subcellular location">
    <subcellularLocation>
        <location evidence="1">Nucleus</location>
    </subcellularLocation>
</comment>
<evidence type="ECO:0000256" key="6">
    <source>
        <dbReference type="ARBA" id="ARBA00022840"/>
    </source>
</evidence>
<dbReference type="Gene3D" id="3.40.50.300">
    <property type="entry name" value="P-loop containing nucleotide triphosphate hydrolases"/>
    <property type="match status" value="1"/>
</dbReference>
<dbReference type="CDD" id="cd00009">
    <property type="entry name" value="AAA"/>
    <property type="match status" value="1"/>
</dbReference>
<dbReference type="InterPro" id="IPR008921">
    <property type="entry name" value="DNA_pol3_clamp-load_cplx_C"/>
</dbReference>
<feature type="domain" description="BRCT" evidence="9">
    <location>
        <begin position="17"/>
        <end position="107"/>
    </location>
</feature>
<dbReference type="GO" id="GO:0005524">
    <property type="term" value="F:ATP binding"/>
    <property type="evidence" value="ECO:0007669"/>
    <property type="project" value="UniProtKB-KW"/>
</dbReference>
<accession>A0AAD5K4W0</accession>
<dbReference type="InterPro" id="IPR003959">
    <property type="entry name" value="ATPase_AAA_core"/>
</dbReference>
<dbReference type="GO" id="GO:0003677">
    <property type="term" value="F:DNA binding"/>
    <property type="evidence" value="ECO:0007669"/>
    <property type="project" value="InterPro"/>
</dbReference>
<feature type="compositionally biased region" description="Low complexity" evidence="8">
    <location>
        <begin position="116"/>
        <end position="126"/>
    </location>
</feature>
<evidence type="ECO:0000256" key="2">
    <source>
        <dbReference type="ARBA" id="ARBA00006116"/>
    </source>
</evidence>
<dbReference type="Pfam" id="PF25361">
    <property type="entry name" value="AAA_lid_RFC1"/>
    <property type="match status" value="1"/>
</dbReference>
<dbReference type="InterPro" id="IPR012178">
    <property type="entry name" value="RFC1"/>
</dbReference>
<dbReference type="InterPro" id="IPR036420">
    <property type="entry name" value="BRCT_dom_sf"/>
</dbReference>
<evidence type="ECO:0000256" key="3">
    <source>
        <dbReference type="ARBA" id="ARBA00020401"/>
    </source>
</evidence>
<dbReference type="InterPro" id="IPR013725">
    <property type="entry name" value="DNA_replication_fac_RFC1_C"/>
</dbReference>
<dbReference type="InterPro" id="IPR003593">
    <property type="entry name" value="AAA+_ATPase"/>
</dbReference>
<evidence type="ECO:0000256" key="1">
    <source>
        <dbReference type="ARBA" id="ARBA00004123"/>
    </source>
</evidence>
<dbReference type="CDD" id="cd18140">
    <property type="entry name" value="HLD_clamp_RFC"/>
    <property type="match status" value="1"/>
</dbReference>
<dbReference type="Gene3D" id="1.10.8.60">
    <property type="match status" value="1"/>
</dbReference>
<dbReference type="EMBL" id="JAIXMP010000008">
    <property type="protein sequence ID" value="KAI9269006.1"/>
    <property type="molecule type" value="Genomic_DNA"/>
</dbReference>
<dbReference type="SMART" id="SM00292">
    <property type="entry name" value="BRCT"/>
    <property type="match status" value="1"/>
</dbReference>
<keyword evidence="11" id="KW-1185">Reference proteome</keyword>
<dbReference type="PANTHER" id="PTHR23389:SF6">
    <property type="entry name" value="REPLICATION FACTOR C SUBUNIT 1"/>
    <property type="match status" value="1"/>
</dbReference>
<evidence type="ECO:0000256" key="8">
    <source>
        <dbReference type="SAM" id="MobiDB-lite"/>
    </source>
</evidence>
<dbReference type="GO" id="GO:0006271">
    <property type="term" value="P:DNA strand elongation involved in DNA replication"/>
    <property type="evidence" value="ECO:0007669"/>
    <property type="project" value="UniProtKB-ARBA"/>
</dbReference>
<dbReference type="SUPFAM" id="SSF48019">
    <property type="entry name" value="post-AAA+ oligomerization domain-like"/>
    <property type="match status" value="1"/>
</dbReference>
<feature type="compositionally biased region" description="Polar residues" evidence="8">
    <location>
        <begin position="134"/>
        <end position="143"/>
    </location>
</feature>
<dbReference type="InterPro" id="IPR001357">
    <property type="entry name" value="BRCT_dom"/>
</dbReference>
<dbReference type="GO" id="GO:0006281">
    <property type="term" value="P:DNA repair"/>
    <property type="evidence" value="ECO:0007669"/>
    <property type="project" value="InterPro"/>
</dbReference>
<comment type="similarity">
    <text evidence="2">Belongs to the activator 1 large subunit family.</text>
</comment>
<organism evidence="10 11">
    <name type="scientific">Phascolomyces articulosus</name>
    <dbReference type="NCBI Taxonomy" id="60185"/>
    <lineage>
        <taxon>Eukaryota</taxon>
        <taxon>Fungi</taxon>
        <taxon>Fungi incertae sedis</taxon>
        <taxon>Mucoromycota</taxon>
        <taxon>Mucoromycotina</taxon>
        <taxon>Mucoromycetes</taxon>
        <taxon>Mucorales</taxon>
        <taxon>Lichtheimiaceae</taxon>
        <taxon>Phascolomyces</taxon>
    </lineage>
</organism>
<dbReference type="GO" id="GO:0005663">
    <property type="term" value="C:DNA replication factor C complex"/>
    <property type="evidence" value="ECO:0007669"/>
    <property type="project" value="InterPro"/>
</dbReference>
<dbReference type="SUPFAM" id="SSF52113">
    <property type="entry name" value="BRCT domain"/>
    <property type="match status" value="1"/>
</dbReference>
<dbReference type="PANTHER" id="PTHR23389">
    <property type="entry name" value="CHROMOSOME TRANSMISSION FIDELITY FACTOR 18"/>
    <property type="match status" value="1"/>
</dbReference>
<dbReference type="SMART" id="SM00382">
    <property type="entry name" value="AAA"/>
    <property type="match status" value="1"/>
</dbReference>
<dbReference type="AlphaFoldDB" id="A0AAD5K4W0"/>
<dbReference type="Proteomes" id="UP001209540">
    <property type="component" value="Unassembled WGS sequence"/>
</dbReference>
<dbReference type="InterPro" id="IPR047854">
    <property type="entry name" value="RFC_lid"/>
</dbReference>
<dbReference type="FunFam" id="1.10.8.60:FF:000021">
    <property type="entry name" value="Replication factor C subunit 1"/>
    <property type="match status" value="1"/>
</dbReference>
<dbReference type="Pfam" id="PF00533">
    <property type="entry name" value="BRCT"/>
    <property type="match status" value="1"/>
</dbReference>
<feature type="compositionally biased region" description="Acidic residues" evidence="8">
    <location>
        <begin position="666"/>
        <end position="689"/>
    </location>
</feature>
<dbReference type="PROSITE" id="PS50172">
    <property type="entry name" value="BRCT"/>
    <property type="match status" value="1"/>
</dbReference>
<sequence>MNREGPKALGSRAMPVGKPNCFVGKTFVQSGELETLTREQVKDLIMRYGGRVTSAVSGKTTYLLKGRDAGATKTAKAEKLGTTILDEEAFYVLFDSAEEQPEEEIVEAPLKKTAAKGKASAKSQSKAKSETKYTDSSSASPGDSENELWVDKYRPQTIKEIVGNKEMVRKISAWLENWQDSLANDFKSGNDGNDNIEKKRAVLLSGPPGIGKTTTALVVANTYGYEPVELNASDARSKKILQESISEMIDNRSVTEFFKGEQEKKSEAKVNRFMRATVVLIMDEVDGMSGGDRGGSAELAALIRKTKIPVICICNDVRSDKVKPLLNVCYDARFKRTPANQVRSRLMTIAHREGLKVESNAIDQLVEATHNDLRQIINILSTYKLAQDSLSFDEAKALGKSNQKYTQLSVFDIAGALLSRSGSFGKSLSEKSEYYYHDYNLAHLMIFENYLSVIPAKAEAKTGNPFETEQNEIGLFAKAAESIADGDLVDSQIHGTLQQYSLMPVHSILSCVRPAFYIEGRMQGMFKFPSWLGQNSKTTKHMRMLNDIRYRMRLRSSANRFEVRQNYVPTFVDRIFGDLKEVNNQLDEAIAIMDEYYMQRDNLEALNELMISSSNAKKPFAALSAAQKSTFTRKYNSQNHPVLFHIGGETIKKKLAAPAEDREGEIYEEEPDFGADVSEEEDVEDETVDQDSLISESKKRKKAPGSSSGRSKKQKSKK</sequence>
<dbReference type="GO" id="GO:0016887">
    <property type="term" value="F:ATP hydrolysis activity"/>
    <property type="evidence" value="ECO:0007669"/>
    <property type="project" value="InterPro"/>
</dbReference>
<reference evidence="10" key="2">
    <citation type="submission" date="2023-02" db="EMBL/GenBank/DDBJ databases">
        <authorList>
            <consortium name="DOE Joint Genome Institute"/>
            <person name="Mondo S.J."/>
            <person name="Chang Y."/>
            <person name="Wang Y."/>
            <person name="Ahrendt S."/>
            <person name="Andreopoulos W."/>
            <person name="Barry K."/>
            <person name="Beard J."/>
            <person name="Benny G.L."/>
            <person name="Blankenship S."/>
            <person name="Bonito G."/>
            <person name="Cuomo C."/>
            <person name="Desiro A."/>
            <person name="Gervers K.A."/>
            <person name="Hundley H."/>
            <person name="Kuo A."/>
            <person name="LaButti K."/>
            <person name="Lang B.F."/>
            <person name="Lipzen A."/>
            <person name="O'Donnell K."/>
            <person name="Pangilinan J."/>
            <person name="Reynolds N."/>
            <person name="Sandor L."/>
            <person name="Smith M.W."/>
            <person name="Tsang A."/>
            <person name="Grigoriev I.V."/>
            <person name="Stajich J.E."/>
            <person name="Spatafora J.W."/>
        </authorList>
    </citation>
    <scope>NUCLEOTIDE SEQUENCE</scope>
    <source>
        <strain evidence="10">RSA 2281</strain>
    </source>
</reference>
<keyword evidence="4" id="KW-0235">DNA replication</keyword>
<dbReference type="GO" id="GO:0003689">
    <property type="term" value="F:DNA clamp loader activity"/>
    <property type="evidence" value="ECO:0007669"/>
    <property type="project" value="InterPro"/>
</dbReference>
<keyword evidence="7" id="KW-0539">Nucleus</keyword>
<dbReference type="FunFam" id="3.40.50.300:FF:000395">
    <property type="entry name" value="Replication factor C subunit 1"/>
    <property type="match status" value="1"/>
</dbReference>
<evidence type="ECO:0000256" key="5">
    <source>
        <dbReference type="ARBA" id="ARBA00022741"/>
    </source>
</evidence>
<name>A0AAD5K4W0_9FUNG</name>
<proteinExistence type="inferred from homology"/>
<evidence type="ECO:0000313" key="10">
    <source>
        <dbReference type="EMBL" id="KAI9269006.1"/>
    </source>
</evidence>
<dbReference type="FunFam" id="3.40.50.10190:FF:000001">
    <property type="entry name" value="Replication factor C subunit 1"/>
    <property type="match status" value="1"/>
</dbReference>